<dbReference type="RefSeq" id="WP_345397069.1">
    <property type="nucleotide sequence ID" value="NZ_BAABLA010000027.1"/>
</dbReference>
<sequence length="78" mass="8661">MVEVADSARKHGVSDGDMLHALRVPLRLVRQGDDRVLYIGADAGGRLLEVVVIDPDGEQPAIIHAMPLRPKFYRFLAR</sequence>
<dbReference type="Proteomes" id="UP001596337">
    <property type="component" value="Unassembled WGS sequence"/>
</dbReference>
<name>A0ABW2C4Q7_9PSEU</name>
<evidence type="ECO:0000313" key="1">
    <source>
        <dbReference type="EMBL" id="MFC6869493.1"/>
    </source>
</evidence>
<evidence type="ECO:0008006" key="3">
    <source>
        <dbReference type="Google" id="ProtNLM"/>
    </source>
</evidence>
<accession>A0ABW2C4Q7</accession>
<dbReference type="EMBL" id="JBHSXX010000001">
    <property type="protein sequence ID" value="MFC6869493.1"/>
    <property type="molecule type" value="Genomic_DNA"/>
</dbReference>
<keyword evidence="2" id="KW-1185">Reference proteome</keyword>
<proteinExistence type="predicted"/>
<organism evidence="1 2">
    <name type="scientific">Haloechinothrix salitolerans</name>
    <dbReference type="NCBI Taxonomy" id="926830"/>
    <lineage>
        <taxon>Bacteria</taxon>
        <taxon>Bacillati</taxon>
        <taxon>Actinomycetota</taxon>
        <taxon>Actinomycetes</taxon>
        <taxon>Pseudonocardiales</taxon>
        <taxon>Pseudonocardiaceae</taxon>
        <taxon>Haloechinothrix</taxon>
    </lineage>
</organism>
<comment type="caution">
    <text evidence="1">The sequence shown here is derived from an EMBL/GenBank/DDBJ whole genome shotgun (WGS) entry which is preliminary data.</text>
</comment>
<reference evidence="2" key="1">
    <citation type="journal article" date="2019" name="Int. J. Syst. Evol. Microbiol.">
        <title>The Global Catalogue of Microorganisms (GCM) 10K type strain sequencing project: providing services to taxonomists for standard genome sequencing and annotation.</title>
        <authorList>
            <consortium name="The Broad Institute Genomics Platform"/>
            <consortium name="The Broad Institute Genome Sequencing Center for Infectious Disease"/>
            <person name="Wu L."/>
            <person name="Ma J."/>
        </authorList>
    </citation>
    <scope>NUCLEOTIDE SEQUENCE [LARGE SCALE GENOMIC DNA]</scope>
    <source>
        <strain evidence="2">KCTC 32255</strain>
    </source>
</reference>
<evidence type="ECO:0000313" key="2">
    <source>
        <dbReference type="Proteomes" id="UP001596337"/>
    </source>
</evidence>
<gene>
    <name evidence="1" type="ORF">ACFQGD_20360</name>
</gene>
<protein>
    <recommendedName>
        <fullName evidence="3">Toxin</fullName>
    </recommendedName>
</protein>